<evidence type="ECO:0000256" key="4">
    <source>
        <dbReference type="ARBA" id="ARBA00023054"/>
    </source>
</evidence>
<dbReference type="SUPFAM" id="SSF49777">
    <property type="entry name" value="PEBP-like"/>
    <property type="match status" value="1"/>
</dbReference>
<evidence type="ECO:0000256" key="5">
    <source>
        <dbReference type="ARBA" id="ARBA00023128"/>
    </source>
</evidence>
<keyword evidence="12" id="KW-1185">Reference proteome</keyword>
<dbReference type="EMBL" id="JAWDGP010007719">
    <property type="protein sequence ID" value="KAK3707405.1"/>
    <property type="molecule type" value="Genomic_DNA"/>
</dbReference>
<dbReference type="PANTHER" id="PTHR11362">
    <property type="entry name" value="PHOSPHATIDYLETHANOLAMINE-BINDING PROTEIN"/>
    <property type="match status" value="1"/>
</dbReference>
<evidence type="ECO:0000313" key="12">
    <source>
        <dbReference type="Proteomes" id="UP001283361"/>
    </source>
</evidence>
<evidence type="ECO:0000256" key="1">
    <source>
        <dbReference type="ARBA" id="ARBA00004173"/>
    </source>
</evidence>
<keyword evidence="6" id="KW-0687">Ribonucleoprotein</keyword>
<dbReference type="AlphaFoldDB" id="A0AAE0XSH6"/>
<comment type="caution">
    <text evidence="11">The sequence shown here is derived from an EMBL/GenBank/DDBJ whole genome shotgun (WGS) entry which is preliminary data.</text>
</comment>
<evidence type="ECO:0000256" key="7">
    <source>
        <dbReference type="ARBA" id="ARBA00038016"/>
    </source>
</evidence>
<reference evidence="11" key="1">
    <citation type="journal article" date="2023" name="G3 (Bethesda)">
        <title>A reference genome for the long-term kleptoplast-retaining sea slug Elysia crispata morphotype clarki.</title>
        <authorList>
            <person name="Eastman K.E."/>
            <person name="Pendleton A.L."/>
            <person name="Shaikh M.A."/>
            <person name="Suttiyut T."/>
            <person name="Ogas R."/>
            <person name="Tomko P."/>
            <person name="Gavelis G."/>
            <person name="Widhalm J.R."/>
            <person name="Wisecaver J.H."/>
        </authorList>
    </citation>
    <scope>NUCLEOTIDE SEQUENCE</scope>
    <source>
        <strain evidence="11">ECLA1</strain>
    </source>
</reference>
<comment type="subcellular location">
    <subcellularLocation>
        <location evidence="1">Mitochondrion</location>
    </subcellularLocation>
</comment>
<dbReference type="CDD" id="cd00866">
    <property type="entry name" value="PEBP_euk"/>
    <property type="match status" value="1"/>
</dbReference>
<organism evidence="11 12">
    <name type="scientific">Elysia crispata</name>
    <name type="common">lettuce slug</name>
    <dbReference type="NCBI Taxonomy" id="231223"/>
    <lineage>
        <taxon>Eukaryota</taxon>
        <taxon>Metazoa</taxon>
        <taxon>Spiralia</taxon>
        <taxon>Lophotrochozoa</taxon>
        <taxon>Mollusca</taxon>
        <taxon>Gastropoda</taxon>
        <taxon>Heterobranchia</taxon>
        <taxon>Euthyneura</taxon>
        <taxon>Panpulmonata</taxon>
        <taxon>Sacoglossa</taxon>
        <taxon>Placobranchoidea</taxon>
        <taxon>Plakobranchidae</taxon>
        <taxon>Elysia</taxon>
    </lineage>
</organism>
<protein>
    <recommendedName>
        <fullName evidence="8">Large ribosomal subunit protein mL38</fullName>
    </recommendedName>
    <alternativeName>
        <fullName evidence="9">39S ribosomal protein L38, mitochondrial</fullName>
    </alternativeName>
</protein>
<accession>A0AAE0XSH6</accession>
<dbReference type="InterPro" id="IPR008914">
    <property type="entry name" value="PEBP"/>
</dbReference>
<feature type="compositionally biased region" description="Basic and acidic residues" evidence="10">
    <location>
        <begin position="67"/>
        <end position="89"/>
    </location>
</feature>
<keyword evidence="3" id="KW-0689">Ribosomal protein</keyword>
<evidence type="ECO:0000256" key="8">
    <source>
        <dbReference type="ARBA" id="ARBA00039444"/>
    </source>
</evidence>
<dbReference type="Gene3D" id="3.90.280.10">
    <property type="entry name" value="PEBP-like"/>
    <property type="match status" value="1"/>
</dbReference>
<name>A0AAE0XSH6_9GAST</name>
<evidence type="ECO:0000256" key="10">
    <source>
        <dbReference type="SAM" id="MobiDB-lite"/>
    </source>
</evidence>
<dbReference type="FunFam" id="3.90.280.10:FF:000002">
    <property type="entry name" value="39S ribosomal protein L38, mitochondrial"/>
    <property type="match status" value="1"/>
</dbReference>
<dbReference type="PANTHER" id="PTHR11362:SF133">
    <property type="entry name" value="LARGE RIBOSOMAL SUBUNIT PROTEIN ML38"/>
    <property type="match status" value="1"/>
</dbReference>
<keyword evidence="5" id="KW-0496">Mitochondrion</keyword>
<feature type="region of interest" description="Disordered" evidence="10">
    <location>
        <begin position="65"/>
        <end position="89"/>
    </location>
</feature>
<dbReference type="Pfam" id="PF01161">
    <property type="entry name" value="PBP"/>
    <property type="match status" value="1"/>
</dbReference>
<evidence type="ECO:0000256" key="2">
    <source>
        <dbReference type="ARBA" id="ARBA00022946"/>
    </source>
</evidence>
<dbReference type="GO" id="GO:0005743">
    <property type="term" value="C:mitochondrial inner membrane"/>
    <property type="evidence" value="ECO:0007669"/>
    <property type="project" value="UniProtKB-ARBA"/>
</dbReference>
<sequence length="406" mass="47287">MAACMSFRRPVQTIVQAGRFILAQPVRYRWKPPDKDAIIYPTFSERLGEWKLRYELPASNGINIGFDRSHERKQNEKKAHDGKSRRDKKKLLEAAARHRKLQIDMVKMKEEWNRESMPEHVCQIAEHYGIFYDMFDGAYFHPVAPLDVAFGDNEKKCTPALYGNSIPAAETSKVPSIFYNSSEDSLWTLVMSSPDGNLEDNNKELLHWAVGNIPGSAVDKGEQLCQYLQPFPPRGAGFLRYVFILFKQECKLEYKKSIGGGSLRDRSFSMYQFYKTYQTKMTPAGLAFFQCEWDTSVTSVFHNELEIKEPLFEFIQPPEYLPAQMQFPHKEPFNLYLDMYRDVKDLQEEVLKLKLSGVDPSKPPASKLKYPNCDALPRNAPSWLREKIQHQRLGHYQWRDLYEDRN</sequence>
<dbReference type="InterPro" id="IPR036610">
    <property type="entry name" value="PEBP-like_sf"/>
</dbReference>
<evidence type="ECO:0000256" key="9">
    <source>
        <dbReference type="ARBA" id="ARBA00041206"/>
    </source>
</evidence>
<keyword evidence="4" id="KW-0175">Coiled coil</keyword>
<keyword evidence="2" id="KW-0809">Transit peptide</keyword>
<evidence type="ECO:0000256" key="6">
    <source>
        <dbReference type="ARBA" id="ARBA00023274"/>
    </source>
</evidence>
<comment type="similarity">
    <text evidence="7">Belongs to the phosphatidylethanolamine-binding protein family. Mitochondrion-specific ribosomal protein mL38 subfamily.</text>
</comment>
<gene>
    <name evidence="11" type="ORF">RRG08_034462</name>
</gene>
<evidence type="ECO:0000256" key="3">
    <source>
        <dbReference type="ARBA" id="ARBA00022980"/>
    </source>
</evidence>
<proteinExistence type="inferred from homology"/>
<dbReference type="GO" id="GO:0005762">
    <property type="term" value="C:mitochondrial large ribosomal subunit"/>
    <property type="evidence" value="ECO:0007669"/>
    <property type="project" value="TreeGrafter"/>
</dbReference>
<dbReference type="Proteomes" id="UP001283361">
    <property type="component" value="Unassembled WGS sequence"/>
</dbReference>
<evidence type="ECO:0000313" key="11">
    <source>
        <dbReference type="EMBL" id="KAK3707405.1"/>
    </source>
</evidence>
<dbReference type="InterPro" id="IPR035810">
    <property type="entry name" value="PEBP_euk"/>
</dbReference>